<evidence type="ECO:0000313" key="3">
    <source>
        <dbReference type="Proteomes" id="UP001485043"/>
    </source>
</evidence>
<sequence length="97" mass="9880">MLAPSAGPSSAPTILAALQATPNLKTLNALLQATGLNIQLNQSSLMATVFAPTDTAFLNLAKTVGDGALGVLGRSKSLVTQASDPLPWRHAAISDTL</sequence>
<dbReference type="Gene3D" id="2.30.180.10">
    <property type="entry name" value="FAS1 domain"/>
    <property type="match status" value="1"/>
</dbReference>
<dbReference type="Pfam" id="PF02469">
    <property type="entry name" value="Fasciclin"/>
    <property type="match status" value="1"/>
</dbReference>
<proteinExistence type="predicted"/>
<dbReference type="PROSITE" id="PS50213">
    <property type="entry name" value="FAS1"/>
    <property type="match status" value="1"/>
</dbReference>
<dbReference type="Proteomes" id="UP001485043">
    <property type="component" value="Unassembled WGS sequence"/>
</dbReference>
<dbReference type="EMBL" id="JALJOV010002218">
    <property type="protein sequence ID" value="KAK9832678.1"/>
    <property type="molecule type" value="Genomic_DNA"/>
</dbReference>
<feature type="domain" description="FAS1" evidence="1">
    <location>
        <begin position="11"/>
        <end position="97"/>
    </location>
</feature>
<protein>
    <recommendedName>
        <fullName evidence="1">FAS1 domain-containing protein</fullName>
    </recommendedName>
</protein>
<organism evidence="2 3">
    <name type="scientific">Apatococcus fuscideae</name>
    <dbReference type="NCBI Taxonomy" id="2026836"/>
    <lineage>
        <taxon>Eukaryota</taxon>
        <taxon>Viridiplantae</taxon>
        <taxon>Chlorophyta</taxon>
        <taxon>core chlorophytes</taxon>
        <taxon>Trebouxiophyceae</taxon>
        <taxon>Chlorellales</taxon>
        <taxon>Chlorellaceae</taxon>
        <taxon>Apatococcus</taxon>
    </lineage>
</organism>
<dbReference type="AlphaFoldDB" id="A0AAW1RGF7"/>
<accession>A0AAW1RGF7</accession>
<dbReference type="SUPFAM" id="SSF82153">
    <property type="entry name" value="FAS1 domain"/>
    <property type="match status" value="1"/>
</dbReference>
<comment type="caution">
    <text evidence="2">The sequence shown here is derived from an EMBL/GenBank/DDBJ whole genome shotgun (WGS) entry which is preliminary data.</text>
</comment>
<dbReference type="InterPro" id="IPR000782">
    <property type="entry name" value="FAS1_domain"/>
</dbReference>
<gene>
    <name evidence="2" type="ORF">WJX84_005682</name>
</gene>
<evidence type="ECO:0000259" key="1">
    <source>
        <dbReference type="PROSITE" id="PS50213"/>
    </source>
</evidence>
<reference evidence="2 3" key="1">
    <citation type="journal article" date="2024" name="Nat. Commun.">
        <title>Phylogenomics reveals the evolutionary origins of lichenization in chlorophyte algae.</title>
        <authorList>
            <person name="Puginier C."/>
            <person name="Libourel C."/>
            <person name="Otte J."/>
            <person name="Skaloud P."/>
            <person name="Haon M."/>
            <person name="Grisel S."/>
            <person name="Petersen M."/>
            <person name="Berrin J.G."/>
            <person name="Delaux P.M."/>
            <person name="Dal Grande F."/>
            <person name="Keller J."/>
        </authorList>
    </citation>
    <scope>NUCLEOTIDE SEQUENCE [LARGE SCALE GENOMIC DNA]</scope>
    <source>
        <strain evidence="2 3">SAG 2523</strain>
    </source>
</reference>
<keyword evidence="3" id="KW-1185">Reference proteome</keyword>
<dbReference type="InterPro" id="IPR036378">
    <property type="entry name" value="FAS1_dom_sf"/>
</dbReference>
<name>A0AAW1RGF7_9CHLO</name>
<evidence type="ECO:0000313" key="2">
    <source>
        <dbReference type="EMBL" id="KAK9832678.1"/>
    </source>
</evidence>